<keyword evidence="3" id="KW-1185">Reference proteome</keyword>
<dbReference type="Proteomes" id="UP001303760">
    <property type="component" value="Unassembled WGS sequence"/>
</dbReference>
<protein>
    <submittedName>
        <fullName evidence="2">Uncharacterized protein</fullName>
    </submittedName>
</protein>
<evidence type="ECO:0000256" key="1">
    <source>
        <dbReference type="SAM" id="MobiDB-lite"/>
    </source>
</evidence>
<sequence>MVWDPEGPSLVGEAQPPHGNPLRAAEADTPDYSLGLDLVIHGQGSLEDLSSYLFGRGQSVGASLNFIDHVLKGYVDGLASGLSRPAFIHFRDWKDSRRRLALVEEAAVSQLYAVRTPQSDPVLVRAIEARLLQIQAK</sequence>
<organism evidence="2 3">
    <name type="scientific">Achaetomium macrosporum</name>
    <dbReference type="NCBI Taxonomy" id="79813"/>
    <lineage>
        <taxon>Eukaryota</taxon>
        <taxon>Fungi</taxon>
        <taxon>Dikarya</taxon>
        <taxon>Ascomycota</taxon>
        <taxon>Pezizomycotina</taxon>
        <taxon>Sordariomycetes</taxon>
        <taxon>Sordariomycetidae</taxon>
        <taxon>Sordariales</taxon>
        <taxon>Chaetomiaceae</taxon>
        <taxon>Achaetomium</taxon>
    </lineage>
</organism>
<name>A0AAN7H9A0_9PEZI</name>
<comment type="caution">
    <text evidence="2">The sequence shown here is derived from an EMBL/GenBank/DDBJ whole genome shotgun (WGS) entry which is preliminary data.</text>
</comment>
<reference evidence="2" key="1">
    <citation type="journal article" date="2023" name="Mol. Phylogenet. Evol.">
        <title>Genome-scale phylogeny and comparative genomics of the fungal order Sordariales.</title>
        <authorList>
            <person name="Hensen N."/>
            <person name="Bonometti L."/>
            <person name="Westerberg I."/>
            <person name="Brannstrom I.O."/>
            <person name="Guillou S."/>
            <person name="Cros-Aarteil S."/>
            <person name="Calhoun S."/>
            <person name="Haridas S."/>
            <person name="Kuo A."/>
            <person name="Mondo S."/>
            <person name="Pangilinan J."/>
            <person name="Riley R."/>
            <person name="LaButti K."/>
            <person name="Andreopoulos B."/>
            <person name="Lipzen A."/>
            <person name="Chen C."/>
            <person name="Yan M."/>
            <person name="Daum C."/>
            <person name="Ng V."/>
            <person name="Clum A."/>
            <person name="Steindorff A."/>
            <person name="Ohm R.A."/>
            <person name="Martin F."/>
            <person name="Silar P."/>
            <person name="Natvig D.O."/>
            <person name="Lalanne C."/>
            <person name="Gautier V."/>
            <person name="Ament-Velasquez S.L."/>
            <person name="Kruys A."/>
            <person name="Hutchinson M.I."/>
            <person name="Powell A.J."/>
            <person name="Barry K."/>
            <person name="Miller A.N."/>
            <person name="Grigoriev I.V."/>
            <person name="Debuchy R."/>
            <person name="Gladieux P."/>
            <person name="Hiltunen Thoren M."/>
            <person name="Johannesson H."/>
        </authorList>
    </citation>
    <scope>NUCLEOTIDE SEQUENCE</scope>
    <source>
        <strain evidence="2">CBS 532.94</strain>
    </source>
</reference>
<feature type="non-terminal residue" evidence="2">
    <location>
        <position position="137"/>
    </location>
</feature>
<evidence type="ECO:0000313" key="3">
    <source>
        <dbReference type="Proteomes" id="UP001303760"/>
    </source>
</evidence>
<dbReference type="AlphaFoldDB" id="A0AAN7H9A0"/>
<dbReference type="EMBL" id="MU860678">
    <property type="protein sequence ID" value="KAK4233074.1"/>
    <property type="molecule type" value="Genomic_DNA"/>
</dbReference>
<proteinExistence type="predicted"/>
<evidence type="ECO:0000313" key="2">
    <source>
        <dbReference type="EMBL" id="KAK4233074.1"/>
    </source>
</evidence>
<accession>A0AAN7H9A0</accession>
<reference evidence="2" key="2">
    <citation type="submission" date="2023-05" db="EMBL/GenBank/DDBJ databases">
        <authorList>
            <consortium name="Lawrence Berkeley National Laboratory"/>
            <person name="Steindorff A."/>
            <person name="Hensen N."/>
            <person name="Bonometti L."/>
            <person name="Westerberg I."/>
            <person name="Brannstrom I.O."/>
            <person name="Guillou S."/>
            <person name="Cros-Aarteil S."/>
            <person name="Calhoun S."/>
            <person name="Haridas S."/>
            <person name="Kuo A."/>
            <person name="Mondo S."/>
            <person name="Pangilinan J."/>
            <person name="Riley R."/>
            <person name="Labutti K."/>
            <person name="Andreopoulos B."/>
            <person name="Lipzen A."/>
            <person name="Chen C."/>
            <person name="Yanf M."/>
            <person name="Daum C."/>
            <person name="Ng V."/>
            <person name="Clum A."/>
            <person name="Ohm R."/>
            <person name="Martin F."/>
            <person name="Silar P."/>
            <person name="Natvig D."/>
            <person name="Lalanne C."/>
            <person name="Gautier V."/>
            <person name="Ament-Velasquez S.L."/>
            <person name="Kruys A."/>
            <person name="Hutchinson M.I."/>
            <person name="Powell A.J."/>
            <person name="Barry K."/>
            <person name="Miller A.N."/>
            <person name="Grigoriev I.V."/>
            <person name="Debuchy R."/>
            <person name="Gladieux P."/>
            <person name="Thoren M.H."/>
            <person name="Johannesson H."/>
        </authorList>
    </citation>
    <scope>NUCLEOTIDE SEQUENCE</scope>
    <source>
        <strain evidence="2">CBS 532.94</strain>
    </source>
</reference>
<feature type="region of interest" description="Disordered" evidence="1">
    <location>
        <begin position="1"/>
        <end position="26"/>
    </location>
</feature>
<gene>
    <name evidence="2" type="ORF">C8A03DRAFT_39240</name>
</gene>